<reference evidence="1 2" key="1">
    <citation type="journal article" date="2009" name="Stand. Genomic Sci.">
        <title>Complete genome sequence of Catenulispora acidiphila type strain (ID 139908).</title>
        <authorList>
            <person name="Copeland A."/>
            <person name="Lapidus A."/>
            <person name="Glavina Del Rio T."/>
            <person name="Nolan M."/>
            <person name="Lucas S."/>
            <person name="Chen F."/>
            <person name="Tice H."/>
            <person name="Cheng J.F."/>
            <person name="Bruce D."/>
            <person name="Goodwin L."/>
            <person name="Pitluck S."/>
            <person name="Mikhailova N."/>
            <person name="Pati A."/>
            <person name="Ivanova N."/>
            <person name="Mavromatis K."/>
            <person name="Chen A."/>
            <person name="Palaniappan K."/>
            <person name="Chain P."/>
            <person name="Land M."/>
            <person name="Hauser L."/>
            <person name="Chang Y.J."/>
            <person name="Jeffries C.D."/>
            <person name="Chertkov O."/>
            <person name="Brettin T."/>
            <person name="Detter J.C."/>
            <person name="Han C."/>
            <person name="Ali Z."/>
            <person name="Tindall B.J."/>
            <person name="Goker M."/>
            <person name="Bristow J."/>
            <person name="Eisen J.A."/>
            <person name="Markowitz V."/>
            <person name="Hugenholtz P."/>
            <person name="Kyrpides N.C."/>
            <person name="Klenk H.P."/>
        </authorList>
    </citation>
    <scope>NUCLEOTIDE SEQUENCE [LARGE SCALE GENOMIC DNA]</scope>
    <source>
        <strain evidence="2">DSM 44928 / JCM 14897 / NBRC 102108 / NRRL B-24433 / ID139908</strain>
    </source>
</reference>
<keyword evidence="2" id="KW-1185">Reference proteome</keyword>
<dbReference type="InParanoid" id="C7Q1I1"/>
<sequence>MDGSQTAGEAVPIESAVNAVLVGGPLAGRTISASVLTEPVRIKDDAGVWQEYHPAPETTESVEGHPTALAVFRHYMPADAADRHEGI</sequence>
<protein>
    <submittedName>
        <fullName evidence="1">Uncharacterized protein</fullName>
    </submittedName>
</protein>
<dbReference type="STRING" id="479433.Caci_4849"/>
<dbReference type="KEGG" id="cai:Caci_4849"/>
<dbReference type="AlphaFoldDB" id="C7Q1I1"/>
<dbReference type="RefSeq" id="WP_015793439.1">
    <property type="nucleotide sequence ID" value="NC_013131.1"/>
</dbReference>
<evidence type="ECO:0000313" key="1">
    <source>
        <dbReference type="EMBL" id="ACU73710.1"/>
    </source>
</evidence>
<dbReference type="Proteomes" id="UP000000851">
    <property type="component" value="Chromosome"/>
</dbReference>
<evidence type="ECO:0000313" key="2">
    <source>
        <dbReference type="Proteomes" id="UP000000851"/>
    </source>
</evidence>
<accession>C7Q1I1</accession>
<organism evidence="1 2">
    <name type="scientific">Catenulispora acidiphila (strain DSM 44928 / JCM 14897 / NBRC 102108 / NRRL B-24433 / ID139908)</name>
    <dbReference type="NCBI Taxonomy" id="479433"/>
    <lineage>
        <taxon>Bacteria</taxon>
        <taxon>Bacillati</taxon>
        <taxon>Actinomycetota</taxon>
        <taxon>Actinomycetes</taxon>
        <taxon>Catenulisporales</taxon>
        <taxon>Catenulisporaceae</taxon>
        <taxon>Catenulispora</taxon>
    </lineage>
</organism>
<name>C7Q1I1_CATAD</name>
<proteinExistence type="predicted"/>
<dbReference type="EMBL" id="CP001700">
    <property type="protein sequence ID" value="ACU73710.1"/>
    <property type="molecule type" value="Genomic_DNA"/>
</dbReference>
<dbReference type="HOGENOM" id="CLU_2477671_0_0_11"/>
<gene>
    <name evidence="1" type="ordered locus">Caci_4849</name>
</gene>